<evidence type="ECO:0000259" key="3">
    <source>
        <dbReference type="Pfam" id="PF00557"/>
    </source>
</evidence>
<dbReference type="InterPro" id="IPR036005">
    <property type="entry name" value="Creatinase/aminopeptidase-like"/>
</dbReference>
<dbReference type="SUPFAM" id="SSF53092">
    <property type="entry name" value="Creatinase/prolidase N-terminal domain"/>
    <property type="match status" value="1"/>
</dbReference>
<dbReference type="GO" id="GO:0016787">
    <property type="term" value="F:hydrolase activity"/>
    <property type="evidence" value="ECO:0007669"/>
    <property type="project" value="UniProtKB-KW"/>
</dbReference>
<dbReference type="AlphaFoldDB" id="A0A6J6BX80"/>
<sequence length="368" mass="39300">MLSERIDRVRSAMAVQGIDVCLLSVGPDLPWLTGYEAMPLERLTMLVVPAEADATLVVPALEVARVVPRDELFSIRPWGETDNPITIVSELIGSSANAAIGERTWARFLVELQHARPDLTFTTTAPVIGPLRAVKDAAEVRALRRAAQAVDRIAAQLQAGEIPLIGRTEAEVSADLGRRILSEGHHRVNFAIVAAGENAASPHHEPGSRVIDANEVVLCDFGGTMADAEGVGYCSDITRCIVTGTPTSRMTEVYGHLHTAEAVGLAAGGSGIPAEDVDTATRSIIEDAGFGEWFMHRTGHGIGVEEHEDPYIVLGNRKPLEVGNAYSVEPGIYLPGEFGFRLEDIVVVTDSGAESITNAERSLVSVEA</sequence>
<dbReference type="PANTHER" id="PTHR46112:SF3">
    <property type="entry name" value="AMINOPEPTIDASE YPDF"/>
    <property type="match status" value="1"/>
</dbReference>
<keyword evidence="1" id="KW-0479">Metal-binding</keyword>
<evidence type="ECO:0000259" key="4">
    <source>
        <dbReference type="Pfam" id="PF01321"/>
    </source>
</evidence>
<dbReference type="PROSITE" id="PS00491">
    <property type="entry name" value="PROLINE_PEPTIDASE"/>
    <property type="match status" value="1"/>
</dbReference>
<dbReference type="Pfam" id="PF01321">
    <property type="entry name" value="Creatinase_N"/>
    <property type="match status" value="1"/>
</dbReference>
<gene>
    <name evidence="5" type="ORF">UFOPK1495_00337</name>
</gene>
<dbReference type="EMBL" id="CAEZSU010000023">
    <property type="protein sequence ID" value="CAB4543395.1"/>
    <property type="molecule type" value="Genomic_DNA"/>
</dbReference>
<dbReference type="InterPro" id="IPR029149">
    <property type="entry name" value="Creatin/AminoP/Spt16_N"/>
</dbReference>
<dbReference type="PANTHER" id="PTHR46112">
    <property type="entry name" value="AMINOPEPTIDASE"/>
    <property type="match status" value="1"/>
</dbReference>
<evidence type="ECO:0000313" key="5">
    <source>
        <dbReference type="EMBL" id="CAB4543395.1"/>
    </source>
</evidence>
<name>A0A6J6BX80_9ZZZZ</name>
<dbReference type="InterPro" id="IPR050659">
    <property type="entry name" value="Peptidase_M24B"/>
</dbReference>
<reference evidence="5" key="1">
    <citation type="submission" date="2020-05" db="EMBL/GenBank/DDBJ databases">
        <authorList>
            <person name="Chiriac C."/>
            <person name="Salcher M."/>
            <person name="Ghai R."/>
            <person name="Kavagutti S V."/>
        </authorList>
    </citation>
    <scope>NUCLEOTIDE SEQUENCE</scope>
</reference>
<dbReference type="InterPro" id="IPR000994">
    <property type="entry name" value="Pept_M24"/>
</dbReference>
<dbReference type="Gene3D" id="3.90.230.10">
    <property type="entry name" value="Creatinase/methionine aminopeptidase superfamily"/>
    <property type="match status" value="1"/>
</dbReference>
<organism evidence="5">
    <name type="scientific">freshwater metagenome</name>
    <dbReference type="NCBI Taxonomy" id="449393"/>
    <lineage>
        <taxon>unclassified sequences</taxon>
        <taxon>metagenomes</taxon>
        <taxon>ecological metagenomes</taxon>
    </lineage>
</organism>
<evidence type="ECO:0000256" key="1">
    <source>
        <dbReference type="ARBA" id="ARBA00022723"/>
    </source>
</evidence>
<protein>
    <submittedName>
        <fullName evidence="5">Unannotated protein</fullName>
    </submittedName>
</protein>
<proteinExistence type="predicted"/>
<accession>A0A6J6BX80</accession>
<dbReference type="InterPro" id="IPR000587">
    <property type="entry name" value="Creatinase_N"/>
</dbReference>
<dbReference type="InterPro" id="IPR001131">
    <property type="entry name" value="Peptidase_M24B_aminopep-P_CS"/>
</dbReference>
<dbReference type="Gene3D" id="3.40.350.10">
    <property type="entry name" value="Creatinase/prolidase N-terminal domain"/>
    <property type="match status" value="1"/>
</dbReference>
<dbReference type="GO" id="GO:0046872">
    <property type="term" value="F:metal ion binding"/>
    <property type="evidence" value="ECO:0007669"/>
    <property type="project" value="UniProtKB-KW"/>
</dbReference>
<dbReference type="Pfam" id="PF00557">
    <property type="entry name" value="Peptidase_M24"/>
    <property type="match status" value="1"/>
</dbReference>
<feature type="domain" description="Creatinase N-terminal" evidence="4">
    <location>
        <begin position="5"/>
        <end position="134"/>
    </location>
</feature>
<feature type="domain" description="Peptidase M24" evidence="3">
    <location>
        <begin position="142"/>
        <end position="350"/>
    </location>
</feature>
<evidence type="ECO:0000256" key="2">
    <source>
        <dbReference type="ARBA" id="ARBA00022801"/>
    </source>
</evidence>
<dbReference type="SUPFAM" id="SSF55920">
    <property type="entry name" value="Creatinase/aminopeptidase"/>
    <property type="match status" value="1"/>
</dbReference>
<keyword evidence="2" id="KW-0378">Hydrolase</keyword>